<sequence>MLFEEKDRLLQFNYVYNYSQMNTSDLEGYLVNNYDIILTTLSSSGLSVISGIPIGPRYSALVVDEACQATEVSTLIPLLINPQKCVLIGDPKQLPATVISANNQNNYNLSLFERLSNNNHYSYLLNTQYRRCHPNIIAFPNQCFYDGKLMNGENVSGRGYSHQFYESDYFYPVVFYNLCGSNVSEKKDAFSKSYSNESEVRFVLNLYNTFLNLYPSYSSMSVVILTPYKEQKSLFESRIAQHPNELVRRLHVFTVDAFQGKEVDLVFYSTVRTGSAYGVGFVSDIRRMNVSFTRPRFGLFVVGNEAKLRTSTYWNQFIDFT</sequence>
<proteinExistence type="predicted"/>
<dbReference type="GO" id="GO:0004386">
    <property type="term" value="F:helicase activity"/>
    <property type="evidence" value="ECO:0007669"/>
    <property type="project" value="UniProtKB-KW"/>
</dbReference>
<dbReference type="InterPro" id="IPR041677">
    <property type="entry name" value="DNA2/NAM7_AAA_11"/>
</dbReference>
<evidence type="ECO:0008006" key="9">
    <source>
        <dbReference type="Google" id="ProtNLM"/>
    </source>
</evidence>
<evidence type="ECO:0000256" key="3">
    <source>
        <dbReference type="ARBA" id="ARBA00022806"/>
    </source>
</evidence>
<organism evidence="7">
    <name type="scientific">Blastocystis hominis</name>
    <dbReference type="NCBI Taxonomy" id="12968"/>
    <lineage>
        <taxon>Eukaryota</taxon>
        <taxon>Sar</taxon>
        <taxon>Stramenopiles</taxon>
        <taxon>Bigyra</taxon>
        <taxon>Opalozoa</taxon>
        <taxon>Opalinata</taxon>
        <taxon>Blastocystidae</taxon>
        <taxon>Blastocystis</taxon>
    </lineage>
</organism>
<name>D8M686_BLAHO</name>
<dbReference type="InterPro" id="IPR045055">
    <property type="entry name" value="DNA2/NAM7-like"/>
</dbReference>
<keyword evidence="4" id="KW-0067">ATP-binding</keyword>
<keyword evidence="8" id="KW-1185">Reference proteome</keyword>
<dbReference type="PANTHER" id="PTHR10887">
    <property type="entry name" value="DNA2/NAM7 HELICASE FAMILY"/>
    <property type="match status" value="1"/>
</dbReference>
<evidence type="ECO:0000313" key="8">
    <source>
        <dbReference type="Proteomes" id="UP000008312"/>
    </source>
</evidence>
<protein>
    <recommendedName>
        <fullName evidence="9">DNA2/NAM7 helicase-like C-terminal domain-containing protein</fullName>
    </recommendedName>
</protein>
<dbReference type="PANTHER" id="PTHR10887:SF495">
    <property type="entry name" value="HELICASE SENATAXIN ISOFORM X1-RELATED"/>
    <property type="match status" value="1"/>
</dbReference>
<evidence type="ECO:0000256" key="1">
    <source>
        <dbReference type="ARBA" id="ARBA00022741"/>
    </source>
</evidence>
<dbReference type="InParanoid" id="D8M686"/>
<keyword evidence="3" id="KW-0347">Helicase</keyword>
<dbReference type="GO" id="GO:0016787">
    <property type="term" value="F:hydrolase activity"/>
    <property type="evidence" value="ECO:0007669"/>
    <property type="project" value="UniProtKB-KW"/>
</dbReference>
<dbReference type="Gene3D" id="3.40.50.300">
    <property type="entry name" value="P-loop containing nucleotide triphosphate hydrolases"/>
    <property type="match status" value="2"/>
</dbReference>
<dbReference type="AlphaFoldDB" id="D8M686"/>
<evidence type="ECO:0000256" key="2">
    <source>
        <dbReference type="ARBA" id="ARBA00022801"/>
    </source>
</evidence>
<keyword evidence="2" id="KW-0378">Hydrolase</keyword>
<dbReference type="GeneID" id="24920571"/>
<feature type="domain" description="DNA2/NAM7 helicase-like C-terminal" evidence="6">
    <location>
        <begin position="107"/>
        <end position="305"/>
    </location>
</feature>
<accession>D8M686</accession>
<evidence type="ECO:0000256" key="4">
    <source>
        <dbReference type="ARBA" id="ARBA00022840"/>
    </source>
</evidence>
<dbReference type="EMBL" id="FN668661">
    <property type="protein sequence ID" value="CBK23639.2"/>
    <property type="molecule type" value="Genomic_DNA"/>
</dbReference>
<reference evidence="7" key="1">
    <citation type="submission" date="2010-02" db="EMBL/GenBank/DDBJ databases">
        <title>Sequencing and annotation of the Blastocystis hominis genome.</title>
        <authorList>
            <person name="Wincker P."/>
        </authorList>
    </citation>
    <scope>NUCLEOTIDE SEQUENCE</scope>
    <source>
        <strain evidence="7">Singapore isolate B</strain>
    </source>
</reference>
<dbReference type="InterPro" id="IPR027417">
    <property type="entry name" value="P-loop_NTPase"/>
</dbReference>
<keyword evidence="1" id="KW-0547">Nucleotide-binding</keyword>
<evidence type="ECO:0000259" key="6">
    <source>
        <dbReference type="Pfam" id="PF13087"/>
    </source>
</evidence>
<dbReference type="Proteomes" id="UP000008312">
    <property type="component" value="Unassembled WGS sequence"/>
</dbReference>
<dbReference type="Pfam" id="PF13087">
    <property type="entry name" value="AAA_12"/>
    <property type="match status" value="1"/>
</dbReference>
<dbReference type="GO" id="GO:0005694">
    <property type="term" value="C:chromosome"/>
    <property type="evidence" value="ECO:0007669"/>
    <property type="project" value="UniProtKB-ARBA"/>
</dbReference>
<dbReference type="SUPFAM" id="SSF52540">
    <property type="entry name" value="P-loop containing nucleoside triphosphate hydrolases"/>
    <property type="match status" value="1"/>
</dbReference>
<feature type="domain" description="DNA2/NAM7 helicase helicase" evidence="5">
    <location>
        <begin position="24"/>
        <end position="100"/>
    </location>
</feature>
<dbReference type="FunFam" id="3.40.50.300:FF:000326">
    <property type="entry name" value="P-loop containing nucleoside triphosphate hydrolase"/>
    <property type="match status" value="1"/>
</dbReference>
<evidence type="ECO:0000259" key="5">
    <source>
        <dbReference type="Pfam" id="PF13086"/>
    </source>
</evidence>
<dbReference type="CDD" id="cd18808">
    <property type="entry name" value="SF1_C_Upf1"/>
    <property type="match status" value="1"/>
</dbReference>
<gene>
    <name evidence="7" type="ORF">GSBLH_T00003474001</name>
</gene>
<evidence type="ECO:0000313" key="7">
    <source>
        <dbReference type="EMBL" id="CBK23639.2"/>
    </source>
</evidence>
<dbReference type="InterPro" id="IPR047187">
    <property type="entry name" value="SF1_C_Upf1"/>
</dbReference>
<dbReference type="Pfam" id="PF13086">
    <property type="entry name" value="AAA_11"/>
    <property type="match status" value="1"/>
</dbReference>
<dbReference type="OrthoDB" id="6513042at2759"/>
<dbReference type="GO" id="GO:0005524">
    <property type="term" value="F:ATP binding"/>
    <property type="evidence" value="ECO:0007669"/>
    <property type="project" value="UniProtKB-KW"/>
</dbReference>
<dbReference type="InterPro" id="IPR041679">
    <property type="entry name" value="DNA2/NAM7-like_C"/>
</dbReference>
<dbReference type="RefSeq" id="XP_012897687.1">
    <property type="nucleotide sequence ID" value="XM_013042233.1"/>
</dbReference>
<dbReference type="OMA" id="HESICHF"/>